<organism evidence="2 3">
    <name type="scientific">Pyrrhoderma noxium</name>
    <dbReference type="NCBI Taxonomy" id="2282107"/>
    <lineage>
        <taxon>Eukaryota</taxon>
        <taxon>Fungi</taxon>
        <taxon>Dikarya</taxon>
        <taxon>Basidiomycota</taxon>
        <taxon>Agaricomycotina</taxon>
        <taxon>Agaricomycetes</taxon>
        <taxon>Hymenochaetales</taxon>
        <taxon>Hymenochaetaceae</taxon>
        <taxon>Pyrrhoderma</taxon>
    </lineage>
</organism>
<dbReference type="OrthoDB" id="258495at2759"/>
<dbReference type="CDD" id="cd07735">
    <property type="entry name" value="class_II_PDE_MBL-fold"/>
    <property type="match status" value="1"/>
</dbReference>
<dbReference type="Gene3D" id="3.60.15.10">
    <property type="entry name" value="Ribonuclease Z/Hydroxyacylglutathione hydrolase-like"/>
    <property type="match status" value="1"/>
</dbReference>
<evidence type="ECO:0000313" key="3">
    <source>
        <dbReference type="Proteomes" id="UP000217199"/>
    </source>
</evidence>
<dbReference type="Proteomes" id="UP000217199">
    <property type="component" value="Unassembled WGS sequence"/>
</dbReference>
<dbReference type="InterPro" id="IPR000396">
    <property type="entry name" value="Pdiesterase2"/>
</dbReference>
<dbReference type="GO" id="GO:0004115">
    <property type="term" value="F:3',5'-cyclic-AMP phosphodiesterase activity"/>
    <property type="evidence" value="ECO:0007669"/>
    <property type="project" value="InterPro"/>
</dbReference>
<sequence>MSSSPPAFTPQLDKSTAKPSQQIPAFDLFVVGTGGGPDETNLSGYLLKAHEQMWSDGIVGVEAGSGLGALKRILAKKQANPFASVANVSGPSAAEIYSYIRTYLISHAHLDHVLSLVLLAGSFGGPRKSIRGSRDCLEDLQSIFKPSRIWPNLASWNPEDADHLYLYDPILPIGELPSKKKKGPTQDESENEENSTYYTPLHGPLTVCMFPISHGPSYDSSAFFIRHTSLGREFLFFGDVEYDLSSINPRISNVWSAAAPKFVSGELSAVFIECSWPSGRPNEKMFGHLTPEHLVAELQVLANFVSEHRNLSNNYPASTNPRVTSISPRRRSSSSASPERKRLKQSVDEDPSEGGRRPVLQNALSGLRVYIIHCKEELTRQDNTQPINQVISNQVRELVNKLELGAEIVAAEQGSLIHI</sequence>
<dbReference type="FunCoup" id="A0A286UXY9">
    <property type="interactions" value="41"/>
</dbReference>
<comment type="caution">
    <text evidence="2">The sequence shown here is derived from an EMBL/GenBank/DDBJ whole genome shotgun (WGS) entry which is preliminary data.</text>
</comment>
<dbReference type="GO" id="GO:0047555">
    <property type="term" value="F:3',5'-cyclic-GMP phosphodiesterase activity"/>
    <property type="evidence" value="ECO:0007669"/>
    <property type="project" value="TreeGrafter"/>
</dbReference>
<dbReference type="InParanoid" id="A0A286UXY9"/>
<dbReference type="GO" id="GO:0006198">
    <property type="term" value="P:cAMP catabolic process"/>
    <property type="evidence" value="ECO:0007669"/>
    <property type="project" value="InterPro"/>
</dbReference>
<dbReference type="PANTHER" id="PTHR28283">
    <property type="entry name" value="3',5'-CYCLIC-NUCLEOTIDE PHOSPHODIESTERASE 1"/>
    <property type="match status" value="1"/>
</dbReference>
<feature type="compositionally biased region" description="Low complexity" evidence="1">
    <location>
        <begin position="321"/>
        <end position="337"/>
    </location>
</feature>
<dbReference type="PRINTS" id="PR00388">
    <property type="entry name" value="PDIESTERASE2"/>
</dbReference>
<evidence type="ECO:0000313" key="2">
    <source>
        <dbReference type="EMBL" id="PAV24374.1"/>
    </source>
</evidence>
<dbReference type="Pfam" id="PF02112">
    <property type="entry name" value="PDEase_II"/>
    <property type="match status" value="1"/>
</dbReference>
<keyword evidence="3" id="KW-1185">Reference proteome</keyword>
<gene>
    <name evidence="2" type="ORF">PNOK_0144200</name>
</gene>
<dbReference type="STRING" id="2282107.A0A286UXY9"/>
<feature type="region of interest" description="Disordered" evidence="1">
    <location>
        <begin position="312"/>
        <end position="359"/>
    </location>
</feature>
<dbReference type="PANTHER" id="PTHR28283:SF1">
    <property type="entry name" value="3',5'-CYCLIC-NUCLEOTIDE PHOSPHODIESTERASE 1"/>
    <property type="match status" value="1"/>
</dbReference>
<name>A0A286UXY9_9AGAM</name>
<dbReference type="AlphaFoldDB" id="A0A286UXY9"/>
<reference evidence="2 3" key="1">
    <citation type="journal article" date="2017" name="Mol. Ecol.">
        <title>Comparative and population genomic landscape of Phellinus noxius: A hypervariable fungus causing root rot in trees.</title>
        <authorList>
            <person name="Chung C.L."/>
            <person name="Lee T.J."/>
            <person name="Akiba M."/>
            <person name="Lee H.H."/>
            <person name="Kuo T.H."/>
            <person name="Liu D."/>
            <person name="Ke H.M."/>
            <person name="Yokoi T."/>
            <person name="Roa M.B."/>
            <person name="Lu M.J."/>
            <person name="Chang Y.Y."/>
            <person name="Ann P.J."/>
            <person name="Tsai J.N."/>
            <person name="Chen C.Y."/>
            <person name="Tzean S.S."/>
            <person name="Ota Y."/>
            <person name="Hattori T."/>
            <person name="Sahashi N."/>
            <person name="Liou R.F."/>
            <person name="Kikuchi T."/>
            <person name="Tsai I.J."/>
        </authorList>
    </citation>
    <scope>NUCLEOTIDE SEQUENCE [LARGE SCALE GENOMIC DNA]</scope>
    <source>
        <strain evidence="2 3">FFPRI411160</strain>
    </source>
</reference>
<proteinExistence type="predicted"/>
<dbReference type="GO" id="GO:1902660">
    <property type="term" value="P:negative regulation of glucose mediated signaling pathway"/>
    <property type="evidence" value="ECO:0007669"/>
    <property type="project" value="TreeGrafter"/>
</dbReference>
<accession>A0A286UXY9</accession>
<dbReference type="SUPFAM" id="SSF56281">
    <property type="entry name" value="Metallo-hydrolase/oxidoreductase"/>
    <property type="match status" value="1"/>
</dbReference>
<protein>
    <submittedName>
        <fullName evidence="2">Cyclic-AMP phosphodiesterase</fullName>
    </submittedName>
</protein>
<dbReference type="InterPro" id="IPR036866">
    <property type="entry name" value="RibonucZ/Hydroxyglut_hydro"/>
</dbReference>
<evidence type="ECO:0000256" key="1">
    <source>
        <dbReference type="SAM" id="MobiDB-lite"/>
    </source>
</evidence>
<dbReference type="EMBL" id="NBII01000001">
    <property type="protein sequence ID" value="PAV24374.1"/>
    <property type="molecule type" value="Genomic_DNA"/>
</dbReference>